<sequence length="136" mass="14744">MNMSIVKAASTLGAIIILSGCASLGANTEKDFLCEAQIGSPCTSISAVDGTTSAAIIPISEKEEDSIMASLNSQGLSEKEKTGISSYGSYSYDGSRYRVAETISKLWIAPYLDENQILHEGRYVHFVLTEARWVRR</sequence>
<evidence type="ECO:0000313" key="2">
    <source>
        <dbReference type="EMBL" id="AVX06009.1"/>
    </source>
</evidence>
<evidence type="ECO:0000313" key="3">
    <source>
        <dbReference type="Proteomes" id="UP000258927"/>
    </source>
</evidence>
<proteinExistence type="predicted"/>
<keyword evidence="1" id="KW-0732">Signal</keyword>
<protein>
    <recommendedName>
        <fullName evidence="4">Conjugal transfer protein TraV</fullName>
    </recommendedName>
</protein>
<reference evidence="2 3" key="1">
    <citation type="submission" date="2017-05" db="EMBL/GenBank/DDBJ databases">
        <title>Genome Analysis of Maritalea myrionectae HL2708#5.</title>
        <authorList>
            <consortium name="Cotde Inc.-PKNU"/>
            <person name="Jang D."/>
            <person name="Oh H.-M."/>
        </authorList>
    </citation>
    <scope>NUCLEOTIDE SEQUENCE [LARGE SCALE GENOMIC DNA]</scope>
    <source>
        <strain evidence="2 3">HL2708#5</strain>
        <plasmid evidence="3">phl2708x3</plasmid>
    </source>
</reference>
<dbReference type="Pfam" id="PF09676">
    <property type="entry name" value="TraV"/>
    <property type="match status" value="1"/>
</dbReference>
<dbReference type="AlphaFoldDB" id="A0A2R4MJ45"/>
<dbReference type="NCBIfam" id="TIGR02747">
    <property type="entry name" value="TraV"/>
    <property type="match status" value="1"/>
</dbReference>
<keyword evidence="2" id="KW-0614">Plasmid</keyword>
<evidence type="ECO:0008006" key="4">
    <source>
        <dbReference type="Google" id="ProtNLM"/>
    </source>
</evidence>
<dbReference type="EMBL" id="CP021331">
    <property type="protein sequence ID" value="AVX06009.1"/>
    <property type="molecule type" value="Genomic_DNA"/>
</dbReference>
<feature type="chain" id="PRO_5015329221" description="Conjugal transfer protein TraV" evidence="1">
    <location>
        <begin position="26"/>
        <end position="136"/>
    </location>
</feature>
<dbReference type="RefSeq" id="WP_117396957.1">
    <property type="nucleotide sequence ID" value="NZ_CP021331.1"/>
</dbReference>
<evidence type="ECO:0000256" key="1">
    <source>
        <dbReference type="SAM" id="SignalP"/>
    </source>
</evidence>
<name>A0A2R4MJ45_9HYPH</name>
<organism evidence="2 3">
    <name type="scientific">Maritalea myrionectae</name>
    <dbReference type="NCBI Taxonomy" id="454601"/>
    <lineage>
        <taxon>Bacteria</taxon>
        <taxon>Pseudomonadati</taxon>
        <taxon>Pseudomonadota</taxon>
        <taxon>Alphaproteobacteria</taxon>
        <taxon>Hyphomicrobiales</taxon>
        <taxon>Devosiaceae</taxon>
        <taxon>Maritalea</taxon>
    </lineage>
</organism>
<dbReference type="PROSITE" id="PS51257">
    <property type="entry name" value="PROKAR_LIPOPROTEIN"/>
    <property type="match status" value="1"/>
</dbReference>
<accession>A0A2R4MJ45</accession>
<dbReference type="InterPro" id="IPR014118">
    <property type="entry name" value="T4SS_TraV"/>
</dbReference>
<geneLocation type="plasmid" evidence="3">
    <name>phl2708x3</name>
</geneLocation>
<dbReference type="Proteomes" id="UP000258927">
    <property type="component" value="Plasmid pHL2708X3"/>
</dbReference>
<gene>
    <name evidence="2" type="ORF">MXMO3_03506</name>
</gene>
<dbReference type="KEGG" id="mmyr:MXMO3_03506"/>
<feature type="signal peptide" evidence="1">
    <location>
        <begin position="1"/>
        <end position="25"/>
    </location>
</feature>
<keyword evidence="3" id="KW-1185">Reference proteome</keyword>